<feature type="region of interest" description="Disordered" evidence="1">
    <location>
        <begin position="1"/>
        <end position="34"/>
    </location>
</feature>
<protein>
    <submittedName>
        <fullName evidence="2">Uncharacterized protein</fullName>
    </submittedName>
</protein>
<keyword evidence="3" id="KW-1185">Reference proteome</keyword>
<evidence type="ECO:0000313" key="2">
    <source>
        <dbReference type="EMBL" id="TFK38177.1"/>
    </source>
</evidence>
<proteinExistence type="predicted"/>
<organism evidence="2 3">
    <name type="scientific">Crucibulum laeve</name>
    <dbReference type="NCBI Taxonomy" id="68775"/>
    <lineage>
        <taxon>Eukaryota</taxon>
        <taxon>Fungi</taxon>
        <taxon>Dikarya</taxon>
        <taxon>Basidiomycota</taxon>
        <taxon>Agaricomycotina</taxon>
        <taxon>Agaricomycetes</taxon>
        <taxon>Agaricomycetidae</taxon>
        <taxon>Agaricales</taxon>
        <taxon>Agaricineae</taxon>
        <taxon>Nidulariaceae</taxon>
        <taxon>Crucibulum</taxon>
    </lineage>
</organism>
<evidence type="ECO:0000256" key="1">
    <source>
        <dbReference type="SAM" id="MobiDB-lite"/>
    </source>
</evidence>
<dbReference type="EMBL" id="ML213604">
    <property type="protein sequence ID" value="TFK38177.1"/>
    <property type="molecule type" value="Genomic_DNA"/>
</dbReference>
<evidence type="ECO:0000313" key="3">
    <source>
        <dbReference type="Proteomes" id="UP000308652"/>
    </source>
</evidence>
<reference evidence="2 3" key="1">
    <citation type="journal article" date="2019" name="Nat. Ecol. Evol.">
        <title>Megaphylogeny resolves global patterns of mushroom evolution.</title>
        <authorList>
            <person name="Varga T."/>
            <person name="Krizsan K."/>
            <person name="Foldi C."/>
            <person name="Dima B."/>
            <person name="Sanchez-Garcia M."/>
            <person name="Sanchez-Ramirez S."/>
            <person name="Szollosi G.J."/>
            <person name="Szarkandi J.G."/>
            <person name="Papp V."/>
            <person name="Albert L."/>
            <person name="Andreopoulos W."/>
            <person name="Angelini C."/>
            <person name="Antonin V."/>
            <person name="Barry K.W."/>
            <person name="Bougher N.L."/>
            <person name="Buchanan P."/>
            <person name="Buyck B."/>
            <person name="Bense V."/>
            <person name="Catcheside P."/>
            <person name="Chovatia M."/>
            <person name="Cooper J."/>
            <person name="Damon W."/>
            <person name="Desjardin D."/>
            <person name="Finy P."/>
            <person name="Geml J."/>
            <person name="Haridas S."/>
            <person name="Hughes K."/>
            <person name="Justo A."/>
            <person name="Karasinski D."/>
            <person name="Kautmanova I."/>
            <person name="Kiss B."/>
            <person name="Kocsube S."/>
            <person name="Kotiranta H."/>
            <person name="LaButti K.M."/>
            <person name="Lechner B.E."/>
            <person name="Liimatainen K."/>
            <person name="Lipzen A."/>
            <person name="Lukacs Z."/>
            <person name="Mihaltcheva S."/>
            <person name="Morgado L.N."/>
            <person name="Niskanen T."/>
            <person name="Noordeloos M.E."/>
            <person name="Ohm R.A."/>
            <person name="Ortiz-Santana B."/>
            <person name="Ovrebo C."/>
            <person name="Racz N."/>
            <person name="Riley R."/>
            <person name="Savchenko A."/>
            <person name="Shiryaev A."/>
            <person name="Soop K."/>
            <person name="Spirin V."/>
            <person name="Szebenyi C."/>
            <person name="Tomsovsky M."/>
            <person name="Tulloss R.E."/>
            <person name="Uehling J."/>
            <person name="Grigoriev I.V."/>
            <person name="Vagvolgyi C."/>
            <person name="Papp T."/>
            <person name="Martin F.M."/>
            <person name="Miettinen O."/>
            <person name="Hibbett D.S."/>
            <person name="Nagy L.G."/>
        </authorList>
    </citation>
    <scope>NUCLEOTIDE SEQUENCE [LARGE SCALE GENOMIC DNA]</scope>
    <source>
        <strain evidence="2 3">CBS 166.37</strain>
    </source>
</reference>
<accession>A0A5C3M076</accession>
<gene>
    <name evidence="2" type="ORF">BDQ12DRAFT_684102</name>
</gene>
<name>A0A5C3M076_9AGAR</name>
<sequence length="63" mass="6935">MRPTSSLSTANQRTCLSPHASSNHSCSLSPTSSPRRVLIQSPNIQSWRLHLSHPDHCLSRSGQ</sequence>
<dbReference type="AlphaFoldDB" id="A0A5C3M076"/>
<dbReference type="Proteomes" id="UP000308652">
    <property type="component" value="Unassembled WGS sequence"/>
</dbReference>